<feature type="coiled-coil region" evidence="1">
    <location>
        <begin position="135"/>
        <end position="162"/>
    </location>
</feature>
<accession>U6L2K0</accession>
<evidence type="ECO:0000313" key="3">
    <source>
        <dbReference type="EMBL" id="CDJ43408.1"/>
    </source>
</evidence>
<reference evidence="3" key="1">
    <citation type="submission" date="2013-10" db="EMBL/GenBank/DDBJ databases">
        <title>Genomic analysis of the causative agents of coccidiosis in chickens.</title>
        <authorList>
            <person name="Reid A.J."/>
            <person name="Blake D."/>
            <person name="Billington K."/>
            <person name="Browne H."/>
            <person name="Dunn M."/>
            <person name="Hung S."/>
            <person name="Kawahara F."/>
            <person name="Miranda-Saavedra D."/>
            <person name="Mourier T."/>
            <person name="Nagra H."/>
            <person name="Otto T.D."/>
            <person name="Rawlings N."/>
            <person name="Sanchez A."/>
            <person name="Sanders M."/>
            <person name="Subramaniam C."/>
            <person name="Tay Y."/>
            <person name="Dear P."/>
            <person name="Doerig C."/>
            <person name="Gruber A."/>
            <person name="Parkinson J."/>
            <person name="Shirley M."/>
            <person name="Wan K.L."/>
            <person name="Berriman M."/>
            <person name="Tomley F."/>
            <person name="Pain A."/>
        </authorList>
    </citation>
    <scope>NUCLEOTIDE SEQUENCE [LARGE SCALE GENOMIC DNA]</scope>
    <source>
        <strain evidence="3">Houghton</strain>
    </source>
</reference>
<dbReference type="AlphaFoldDB" id="U6L2K0"/>
<keyword evidence="4" id="KW-1185">Reference proteome</keyword>
<reference evidence="3" key="2">
    <citation type="submission" date="2013-10" db="EMBL/GenBank/DDBJ databases">
        <authorList>
            <person name="Aslett M."/>
        </authorList>
    </citation>
    <scope>NUCLEOTIDE SEQUENCE [LARGE SCALE GENOMIC DNA]</scope>
    <source>
        <strain evidence="3">Houghton</strain>
    </source>
</reference>
<feature type="compositionally biased region" description="Acidic residues" evidence="2">
    <location>
        <begin position="199"/>
        <end position="208"/>
    </location>
</feature>
<protein>
    <submittedName>
        <fullName evidence="3">Uncharacterized protein</fullName>
    </submittedName>
</protein>
<evidence type="ECO:0000256" key="2">
    <source>
        <dbReference type="SAM" id="MobiDB-lite"/>
    </source>
</evidence>
<sequence>MAALSISDVSTRSSDELDTMTTRVPSRVQSEANTVVGGDEEELEAARAASVAMGITYYPTGKKVLSNASQWEPTIFSSLNASELLSRLRICSCIDTERMEMFRCIFVEEKDDYEGYVAYLRSRLAAQPRNYTQTMPIMQALVDEMEEDLREAQNSLNTVIRIAAEVHARTLELTKEYEQLDDELVQFVEREAAEPEQNGQDENEESAEAAEGKARKGLICDAVAAKEKEQRKQLRIIFTEHRRLELVEYGASVFPFSLNTFAPLWGESAAMPPPPLPTPVSPASPSEQRTPRIRIEESAATFDPLQAAVDTHSSQLQQFLLPEGEVEVPAPAAGSQLQLWITQMENTGTINESYETFRSFDSREASCGTEDSRRGRSLRSRYGPSGRNSTEAVCHGDPSFTYSVYDGSPSRLSDFSDDLDQATILACQLLRYTPVPVGARSVSSPPALSRSREARP</sequence>
<dbReference type="OrthoDB" id="10514433at2759"/>
<dbReference type="VEuPathDB" id="ToxoDB:ETH_00021995"/>
<organism evidence="3 4">
    <name type="scientific">Eimeria tenella</name>
    <name type="common">Coccidian parasite</name>
    <dbReference type="NCBI Taxonomy" id="5802"/>
    <lineage>
        <taxon>Eukaryota</taxon>
        <taxon>Sar</taxon>
        <taxon>Alveolata</taxon>
        <taxon>Apicomplexa</taxon>
        <taxon>Conoidasida</taxon>
        <taxon>Coccidia</taxon>
        <taxon>Eucoccidiorida</taxon>
        <taxon>Eimeriorina</taxon>
        <taxon>Eimeriidae</taxon>
        <taxon>Eimeria</taxon>
    </lineage>
</organism>
<feature type="compositionally biased region" description="Basic and acidic residues" evidence="2">
    <location>
        <begin position="361"/>
        <end position="374"/>
    </location>
</feature>
<feature type="region of interest" description="Disordered" evidence="2">
    <location>
        <begin position="361"/>
        <end position="391"/>
    </location>
</feature>
<keyword evidence="1" id="KW-0175">Coiled coil</keyword>
<dbReference type="VEuPathDB" id="ToxoDB:ETH2_0833400"/>
<feature type="region of interest" description="Disordered" evidence="2">
    <location>
        <begin position="1"/>
        <end position="22"/>
    </location>
</feature>
<name>U6L2K0_EIMTE</name>
<evidence type="ECO:0000313" key="4">
    <source>
        <dbReference type="Proteomes" id="UP000030747"/>
    </source>
</evidence>
<dbReference type="EMBL" id="HG675765">
    <property type="protein sequence ID" value="CDJ43408.1"/>
    <property type="molecule type" value="Genomic_DNA"/>
</dbReference>
<dbReference type="RefSeq" id="XP_013234158.1">
    <property type="nucleotide sequence ID" value="XM_013378704.1"/>
</dbReference>
<gene>
    <name evidence="3" type="ORF">ETH_00021995</name>
</gene>
<proteinExistence type="predicted"/>
<evidence type="ECO:0000256" key="1">
    <source>
        <dbReference type="SAM" id="Coils"/>
    </source>
</evidence>
<dbReference type="OMA" id="RTPRIRI"/>
<feature type="region of interest" description="Disordered" evidence="2">
    <location>
        <begin position="192"/>
        <end position="213"/>
    </location>
</feature>
<dbReference type="GeneID" id="25253511"/>
<dbReference type="Proteomes" id="UP000030747">
    <property type="component" value="Unassembled WGS sequence"/>
</dbReference>